<dbReference type="Proteomes" id="UP000606786">
    <property type="component" value="Unassembled WGS sequence"/>
</dbReference>
<feature type="compositionally biased region" description="Basic and acidic residues" evidence="1">
    <location>
        <begin position="82"/>
        <end position="106"/>
    </location>
</feature>
<evidence type="ECO:0000256" key="1">
    <source>
        <dbReference type="SAM" id="MobiDB-lite"/>
    </source>
</evidence>
<keyword evidence="3" id="KW-1185">Reference proteome</keyword>
<dbReference type="AlphaFoldDB" id="A0A811V108"/>
<organism evidence="2 3">
    <name type="scientific">Ceratitis capitata</name>
    <name type="common">Mediterranean fruit fly</name>
    <name type="synonym">Tephritis capitata</name>
    <dbReference type="NCBI Taxonomy" id="7213"/>
    <lineage>
        <taxon>Eukaryota</taxon>
        <taxon>Metazoa</taxon>
        <taxon>Ecdysozoa</taxon>
        <taxon>Arthropoda</taxon>
        <taxon>Hexapoda</taxon>
        <taxon>Insecta</taxon>
        <taxon>Pterygota</taxon>
        <taxon>Neoptera</taxon>
        <taxon>Endopterygota</taxon>
        <taxon>Diptera</taxon>
        <taxon>Brachycera</taxon>
        <taxon>Muscomorpha</taxon>
        <taxon>Tephritoidea</taxon>
        <taxon>Tephritidae</taxon>
        <taxon>Ceratitis</taxon>
        <taxon>Ceratitis</taxon>
    </lineage>
</organism>
<gene>
    <name evidence="2" type="ORF">CCAP1982_LOCUS13160</name>
</gene>
<dbReference type="EMBL" id="CAJHJT010000034">
    <property type="protein sequence ID" value="CAD7004770.1"/>
    <property type="molecule type" value="Genomic_DNA"/>
</dbReference>
<proteinExistence type="predicted"/>
<comment type="caution">
    <text evidence="2">The sequence shown here is derived from an EMBL/GenBank/DDBJ whole genome shotgun (WGS) entry which is preliminary data.</text>
</comment>
<evidence type="ECO:0000313" key="2">
    <source>
        <dbReference type="EMBL" id="CAD7004770.1"/>
    </source>
</evidence>
<feature type="compositionally biased region" description="Polar residues" evidence="1">
    <location>
        <begin position="55"/>
        <end position="66"/>
    </location>
</feature>
<protein>
    <submittedName>
        <fullName evidence="2">(Mediterranean fruit fly) hypothetical protein</fullName>
    </submittedName>
</protein>
<evidence type="ECO:0000313" key="3">
    <source>
        <dbReference type="Proteomes" id="UP000606786"/>
    </source>
</evidence>
<feature type="region of interest" description="Disordered" evidence="1">
    <location>
        <begin position="55"/>
        <end position="106"/>
    </location>
</feature>
<sequence length="106" mass="11890">MARPHTQWKSVMDVVGESARRRRRINGSLDQRTAKLNSKTTPDALTCSCQLTKMLQPKDISSSSKASAEHKRGSKCASNGNKETESERQAESETRKPFVREKIAQE</sequence>
<reference evidence="2" key="1">
    <citation type="submission" date="2020-11" db="EMBL/GenBank/DDBJ databases">
        <authorList>
            <person name="Whitehead M."/>
        </authorList>
    </citation>
    <scope>NUCLEOTIDE SEQUENCE</scope>
    <source>
        <strain evidence="2">EGII</strain>
    </source>
</reference>
<name>A0A811V108_CERCA</name>
<accession>A0A811V108</accession>